<dbReference type="InParanoid" id="A0A212EW54"/>
<protein>
    <submittedName>
        <fullName evidence="1">Uncharacterized protein</fullName>
    </submittedName>
</protein>
<organism evidence="1 2">
    <name type="scientific">Danaus plexippus plexippus</name>
    <dbReference type="NCBI Taxonomy" id="278856"/>
    <lineage>
        <taxon>Eukaryota</taxon>
        <taxon>Metazoa</taxon>
        <taxon>Ecdysozoa</taxon>
        <taxon>Arthropoda</taxon>
        <taxon>Hexapoda</taxon>
        <taxon>Insecta</taxon>
        <taxon>Pterygota</taxon>
        <taxon>Neoptera</taxon>
        <taxon>Endopterygota</taxon>
        <taxon>Lepidoptera</taxon>
        <taxon>Glossata</taxon>
        <taxon>Ditrysia</taxon>
        <taxon>Papilionoidea</taxon>
        <taxon>Nymphalidae</taxon>
        <taxon>Danainae</taxon>
        <taxon>Danaini</taxon>
        <taxon>Danaina</taxon>
        <taxon>Danaus</taxon>
        <taxon>Danaus</taxon>
    </lineage>
</organism>
<sequence>MGGHSCRPPSVVVYKRQKL</sequence>
<dbReference type="Proteomes" id="UP000007151">
    <property type="component" value="Unassembled WGS sequence"/>
</dbReference>
<evidence type="ECO:0000313" key="2">
    <source>
        <dbReference type="Proteomes" id="UP000007151"/>
    </source>
</evidence>
<dbReference type="EMBL" id="AGBW02012080">
    <property type="protein sequence ID" value="OWR45713.1"/>
    <property type="molecule type" value="Genomic_DNA"/>
</dbReference>
<gene>
    <name evidence="1" type="ORF">KGM_211765</name>
</gene>
<reference evidence="1 2" key="1">
    <citation type="journal article" date="2011" name="Cell">
        <title>The monarch butterfly genome yields insights into long-distance migration.</title>
        <authorList>
            <person name="Zhan S."/>
            <person name="Merlin C."/>
            <person name="Boore J.L."/>
            <person name="Reppert S.M."/>
        </authorList>
    </citation>
    <scope>NUCLEOTIDE SEQUENCE [LARGE SCALE GENOMIC DNA]</scope>
    <source>
        <strain evidence="1">F-2</strain>
    </source>
</reference>
<accession>A0A212EW54</accession>
<proteinExistence type="predicted"/>
<dbReference type="AlphaFoldDB" id="A0A212EW54"/>
<evidence type="ECO:0000313" key="1">
    <source>
        <dbReference type="EMBL" id="OWR45713.1"/>
    </source>
</evidence>
<dbReference type="KEGG" id="dpl:KGM_211765"/>
<keyword evidence="2" id="KW-1185">Reference proteome</keyword>
<name>A0A212EW54_DANPL</name>
<comment type="caution">
    <text evidence="1">The sequence shown here is derived from an EMBL/GenBank/DDBJ whole genome shotgun (WGS) entry which is preliminary data.</text>
</comment>